<dbReference type="Proteomes" id="UP000824120">
    <property type="component" value="Chromosome 10"/>
</dbReference>
<organism evidence="2 3">
    <name type="scientific">Solanum commersonii</name>
    <name type="common">Commerson's wild potato</name>
    <name type="synonym">Commerson's nightshade</name>
    <dbReference type="NCBI Taxonomy" id="4109"/>
    <lineage>
        <taxon>Eukaryota</taxon>
        <taxon>Viridiplantae</taxon>
        <taxon>Streptophyta</taxon>
        <taxon>Embryophyta</taxon>
        <taxon>Tracheophyta</taxon>
        <taxon>Spermatophyta</taxon>
        <taxon>Magnoliopsida</taxon>
        <taxon>eudicotyledons</taxon>
        <taxon>Gunneridae</taxon>
        <taxon>Pentapetalae</taxon>
        <taxon>asterids</taxon>
        <taxon>lamiids</taxon>
        <taxon>Solanales</taxon>
        <taxon>Solanaceae</taxon>
        <taxon>Solanoideae</taxon>
        <taxon>Solaneae</taxon>
        <taxon>Solanum</taxon>
    </lineage>
</organism>
<dbReference type="InterPro" id="IPR036691">
    <property type="entry name" value="Endo/exonu/phosph_ase_sf"/>
</dbReference>
<dbReference type="SUPFAM" id="SSF56219">
    <property type="entry name" value="DNase I-like"/>
    <property type="match status" value="1"/>
</dbReference>
<feature type="region of interest" description="Disordered" evidence="1">
    <location>
        <begin position="77"/>
        <end position="155"/>
    </location>
</feature>
<feature type="compositionally biased region" description="Polar residues" evidence="1">
    <location>
        <begin position="469"/>
        <end position="486"/>
    </location>
</feature>
<evidence type="ECO:0000313" key="3">
    <source>
        <dbReference type="Proteomes" id="UP000824120"/>
    </source>
</evidence>
<feature type="compositionally biased region" description="Polar residues" evidence="1">
    <location>
        <begin position="96"/>
        <end position="108"/>
    </location>
</feature>
<feature type="compositionally biased region" description="Polar residues" evidence="1">
    <location>
        <begin position="135"/>
        <end position="144"/>
    </location>
</feature>
<feature type="compositionally biased region" description="Polar residues" evidence="1">
    <location>
        <begin position="658"/>
        <end position="668"/>
    </location>
</feature>
<feature type="region of interest" description="Disordered" evidence="1">
    <location>
        <begin position="217"/>
        <end position="239"/>
    </location>
</feature>
<dbReference type="AlphaFoldDB" id="A0A9J5WYJ4"/>
<feature type="compositionally biased region" description="Low complexity" evidence="1">
    <location>
        <begin position="710"/>
        <end position="722"/>
    </location>
</feature>
<feature type="compositionally biased region" description="Polar residues" evidence="1">
    <location>
        <begin position="539"/>
        <end position="550"/>
    </location>
</feature>
<protein>
    <recommendedName>
        <fullName evidence="4">DUF4283 domain-containing protein</fullName>
    </recommendedName>
</protein>
<dbReference type="PANTHER" id="PTHR33710">
    <property type="entry name" value="BNAC02G09200D PROTEIN"/>
    <property type="match status" value="1"/>
</dbReference>
<dbReference type="PANTHER" id="PTHR33710:SF54">
    <property type="entry name" value="NON-LTR RETROELEMENT REVERSE TRANSCRIPTASE"/>
    <property type="match status" value="1"/>
</dbReference>
<dbReference type="EMBL" id="JACXVP010000010">
    <property type="protein sequence ID" value="KAG5580317.1"/>
    <property type="molecule type" value="Genomic_DNA"/>
</dbReference>
<name>A0A9J5WYJ4_SOLCO</name>
<reference evidence="2 3" key="1">
    <citation type="submission" date="2020-09" db="EMBL/GenBank/DDBJ databases">
        <title>De no assembly of potato wild relative species, Solanum commersonii.</title>
        <authorList>
            <person name="Cho K."/>
        </authorList>
    </citation>
    <scope>NUCLEOTIDE SEQUENCE [LARGE SCALE GENOMIC DNA]</scope>
    <source>
        <strain evidence="2">LZ3.2</strain>
        <tissue evidence="2">Leaf</tissue>
    </source>
</reference>
<dbReference type="Gene3D" id="3.60.10.10">
    <property type="entry name" value="Endonuclease/exonuclease/phosphatase"/>
    <property type="match status" value="1"/>
</dbReference>
<feature type="region of interest" description="Disordered" evidence="1">
    <location>
        <begin position="1"/>
        <end position="40"/>
    </location>
</feature>
<feature type="compositionally biased region" description="Basic and acidic residues" evidence="1">
    <location>
        <begin position="179"/>
        <end position="194"/>
    </location>
</feature>
<gene>
    <name evidence="2" type="ORF">H5410_050944</name>
</gene>
<feature type="region of interest" description="Disordered" evidence="1">
    <location>
        <begin position="462"/>
        <end position="550"/>
    </location>
</feature>
<dbReference type="OrthoDB" id="1749972at2759"/>
<proteinExistence type="predicted"/>
<evidence type="ECO:0000313" key="2">
    <source>
        <dbReference type="EMBL" id="KAG5580317.1"/>
    </source>
</evidence>
<feature type="compositionally biased region" description="Basic and acidic residues" evidence="1">
    <location>
        <begin position="77"/>
        <end position="89"/>
    </location>
</feature>
<keyword evidence="3" id="KW-1185">Reference proteome</keyword>
<feature type="compositionally biased region" description="Basic residues" evidence="1">
    <location>
        <begin position="691"/>
        <end position="709"/>
    </location>
</feature>
<feature type="region of interest" description="Disordered" evidence="1">
    <location>
        <begin position="649"/>
        <end position="726"/>
    </location>
</feature>
<evidence type="ECO:0008006" key="4">
    <source>
        <dbReference type="Google" id="ProtNLM"/>
    </source>
</evidence>
<comment type="caution">
    <text evidence="2">The sequence shown here is derived from an EMBL/GenBank/DDBJ whole genome shotgun (WGS) entry which is preliminary data.</text>
</comment>
<feature type="compositionally biased region" description="Low complexity" evidence="1">
    <location>
        <begin position="671"/>
        <end position="682"/>
    </location>
</feature>
<accession>A0A9J5WYJ4</accession>
<feature type="region of interest" description="Disordered" evidence="1">
    <location>
        <begin position="168"/>
        <end position="205"/>
    </location>
</feature>
<sequence>MDGPIVGDMDSGDRAVGKLKLGGGANKETYSTNEEVHPTNIPIDLTQEQTQKEIPASIVDITSNKQVELEELTYKTEAKQQGNYDHDQAGSRGHKQSQLTIEEQTMRIQSKKRDKEPRQGPNDQQDNKRNASLEAPTTKTQSKNPNEDGMQEGKYTNSNHIRNVVSLSSSDSQMHGNAKGKEAAKWNEQEHGRYSDPNSYHKAFPKISSNFDKHALTTQKSHQITQPNQPNGDNNTNDAQITKENQATEPAPYTVVQTLAARLRQIFDAHATPIELVPPRHTTKQGQPAEKLYPTNSAKWEGWGLNIAHYNAGHVLIDLENELDYNTGKLMRIHTWTPNFRPEEETPIVPIWVLLPRLPWHCFKKEFISPLLESVGKVLYLNTTSIKRTRASMAKVKVQVDLTKTRPRHVWIGLDDEDLTIGRWEPIEYENIPPYCAYCRYQGHRIEECNFKIRDEEYNKRKEAEVGKKSTNNSEQGQQGAENRQTMTREQEEQQQENSRERSSQQQPEQQKEEEWQVQRRRNNKTQEGRIQKIMWRPTSPQSRLTKEQTQNKAQQIGKVIQEPQNRFKADHNQKTQVMQPGKEVNNKSAGIDSMLPTPIDSNISCLDVAVEVEEGMEGGSQEKQTNIQEGVSKRGNLSDVMHEGTHIDHSSDFRAPATTSQPQSPGKQNGGAMAKDMGAKASTSNQGRTPKSKNKSSKKKREAAKKKQNQQQDNDQQGKQQTSGEACKEFIMVDEHLGMDITPLQAHYMNTPLNVPPDKIYEKCHTNKGPVIDEYVVDNSEDEPDMDNQSIKDLGEDDETSEMLIKAFSPYPDKGLEDEIQQNVRGINTQGVLERLKMLKKMHQLSIIAILEPFSDNSQVQNFKNQIDMEHAVSNCNGKIWLFWNRDIDCVVLEEDAQHITCDLGHNELQNHFTTTFVYAKCKDHLRRPLWDIMLYQDAETNKPWCSVGDYNVITSIEEKLGGVPYNMRKSLEFIAIIEACGLMDLGFSGQKFTWSNKKGIQHRVWNRLDRALVNDAWLEKMPQTTVTHLPSVGSDYCPLLMELNGKEEEHIKYFKFLNCWAHHTNFLNTVKTC</sequence>
<feature type="compositionally biased region" description="Basic and acidic residues" evidence="1">
    <location>
        <begin position="487"/>
        <end position="503"/>
    </location>
</feature>
<evidence type="ECO:0000256" key="1">
    <source>
        <dbReference type="SAM" id="MobiDB-lite"/>
    </source>
</evidence>